<name>C8W3D3_DESAS</name>
<gene>
    <name evidence="4" type="ordered locus">Dtox_1014</name>
</gene>
<dbReference type="OrthoDB" id="1808351at2"/>
<dbReference type="SUPFAM" id="SSF54631">
    <property type="entry name" value="CBS-domain pair"/>
    <property type="match status" value="1"/>
</dbReference>
<dbReference type="HOGENOM" id="CLU_040681_8_1_9"/>
<dbReference type="AlphaFoldDB" id="C8W3D3"/>
<evidence type="ECO:0000313" key="4">
    <source>
        <dbReference type="EMBL" id="ACV61900.1"/>
    </source>
</evidence>
<proteinExistence type="predicted"/>
<dbReference type="PANTHER" id="PTHR48108:SF26">
    <property type="entry name" value="CBS DOMAIN-CONTAINING PROTEIN DDB_G0289609"/>
    <property type="match status" value="1"/>
</dbReference>
<sequence length="162" mass="18373">MARVSTVQSIMIPKEDYPVIKQDALVVEAINTLSVFFHQKDGTWFGFQSLLVINNKGIPIGILTLRSLLKALKMKAGGEQLTKNRSFSDFYFAHYLDDASITVKEIMRPINMVTVQKDESVFEALLLVVKRRVNSLPVMDKKQLVGIVRTIDLFWSLGELLE</sequence>
<protein>
    <submittedName>
        <fullName evidence="4">Putative signal transduction protein with CBS domains</fullName>
    </submittedName>
</protein>
<dbReference type="PROSITE" id="PS51371">
    <property type="entry name" value="CBS"/>
    <property type="match status" value="2"/>
</dbReference>
<dbReference type="Gene3D" id="3.10.580.10">
    <property type="entry name" value="CBS-domain"/>
    <property type="match status" value="1"/>
</dbReference>
<dbReference type="KEGG" id="dae:Dtox_1014"/>
<dbReference type="eggNOG" id="COG0517">
    <property type="taxonomic scope" value="Bacteria"/>
</dbReference>
<dbReference type="Proteomes" id="UP000002217">
    <property type="component" value="Chromosome"/>
</dbReference>
<keyword evidence="2" id="KW-0129">CBS domain</keyword>
<dbReference type="STRING" id="485916.Dtox_1014"/>
<feature type="domain" description="CBS" evidence="3">
    <location>
        <begin position="107"/>
        <end position="162"/>
    </location>
</feature>
<dbReference type="PANTHER" id="PTHR48108">
    <property type="entry name" value="CBS DOMAIN-CONTAINING PROTEIN CBSX2, CHLOROPLASTIC"/>
    <property type="match status" value="1"/>
</dbReference>
<dbReference type="EMBL" id="CP001720">
    <property type="protein sequence ID" value="ACV61900.1"/>
    <property type="molecule type" value="Genomic_DNA"/>
</dbReference>
<dbReference type="InterPro" id="IPR051462">
    <property type="entry name" value="CBS_domain-containing"/>
</dbReference>
<keyword evidence="5" id="KW-1185">Reference proteome</keyword>
<dbReference type="InterPro" id="IPR046342">
    <property type="entry name" value="CBS_dom_sf"/>
</dbReference>
<dbReference type="SMART" id="SM00116">
    <property type="entry name" value="CBS"/>
    <property type="match status" value="2"/>
</dbReference>
<feature type="domain" description="CBS" evidence="3">
    <location>
        <begin position="11"/>
        <end position="79"/>
    </location>
</feature>
<keyword evidence="1" id="KW-0677">Repeat</keyword>
<dbReference type="Pfam" id="PF00571">
    <property type="entry name" value="CBS"/>
    <property type="match status" value="2"/>
</dbReference>
<accession>C8W3D3</accession>
<evidence type="ECO:0000256" key="2">
    <source>
        <dbReference type="PROSITE-ProRule" id="PRU00703"/>
    </source>
</evidence>
<organism evidence="4 5">
    <name type="scientific">Desulfofarcimen acetoxidans (strain ATCC 49208 / DSM 771 / KCTC 5769 / VKM B-1644 / 5575)</name>
    <name type="common">Desulfotomaculum acetoxidans</name>
    <dbReference type="NCBI Taxonomy" id="485916"/>
    <lineage>
        <taxon>Bacteria</taxon>
        <taxon>Bacillati</taxon>
        <taxon>Bacillota</taxon>
        <taxon>Clostridia</taxon>
        <taxon>Eubacteriales</taxon>
        <taxon>Peptococcaceae</taxon>
        <taxon>Desulfofarcimen</taxon>
    </lineage>
</organism>
<evidence type="ECO:0000259" key="3">
    <source>
        <dbReference type="PROSITE" id="PS51371"/>
    </source>
</evidence>
<dbReference type="RefSeq" id="WP_015756615.1">
    <property type="nucleotide sequence ID" value="NC_013216.1"/>
</dbReference>
<reference evidence="4 5" key="1">
    <citation type="journal article" date="2009" name="Stand. Genomic Sci.">
        <title>Complete genome sequence of Desulfotomaculum acetoxidans type strain (5575).</title>
        <authorList>
            <person name="Spring S."/>
            <person name="Lapidus A."/>
            <person name="Schroder M."/>
            <person name="Gleim D."/>
            <person name="Sims D."/>
            <person name="Meincke L."/>
            <person name="Glavina Del Rio T."/>
            <person name="Tice H."/>
            <person name="Copeland A."/>
            <person name="Cheng J.F."/>
            <person name="Lucas S."/>
            <person name="Chen F."/>
            <person name="Nolan M."/>
            <person name="Bruce D."/>
            <person name="Goodwin L."/>
            <person name="Pitluck S."/>
            <person name="Ivanova N."/>
            <person name="Mavromatis K."/>
            <person name="Mikhailova N."/>
            <person name="Pati A."/>
            <person name="Chen A."/>
            <person name="Palaniappan K."/>
            <person name="Land M."/>
            <person name="Hauser L."/>
            <person name="Chang Y.J."/>
            <person name="Jeffries C.D."/>
            <person name="Chain P."/>
            <person name="Saunders E."/>
            <person name="Brettin T."/>
            <person name="Detter J.C."/>
            <person name="Goker M."/>
            <person name="Bristow J."/>
            <person name="Eisen J.A."/>
            <person name="Markowitz V."/>
            <person name="Hugenholtz P."/>
            <person name="Kyrpides N.C."/>
            <person name="Klenk H.P."/>
            <person name="Han C."/>
        </authorList>
    </citation>
    <scope>NUCLEOTIDE SEQUENCE [LARGE SCALE GENOMIC DNA]</scope>
    <source>
        <strain evidence="5">ATCC 49208 / DSM 771 / VKM B-1644</strain>
    </source>
</reference>
<evidence type="ECO:0000256" key="1">
    <source>
        <dbReference type="ARBA" id="ARBA00022737"/>
    </source>
</evidence>
<dbReference type="InterPro" id="IPR000644">
    <property type="entry name" value="CBS_dom"/>
</dbReference>
<evidence type="ECO:0000313" key="5">
    <source>
        <dbReference type="Proteomes" id="UP000002217"/>
    </source>
</evidence>